<dbReference type="Gene3D" id="3.40.50.300">
    <property type="entry name" value="P-loop containing nucleotide triphosphate hydrolases"/>
    <property type="match status" value="1"/>
</dbReference>
<gene>
    <name evidence="2" type="ORF">CSSPJE1EN2_LOCUS2455</name>
</gene>
<dbReference type="EMBL" id="OZ023711">
    <property type="protein sequence ID" value="CAK9859460.1"/>
    <property type="molecule type" value="Genomic_DNA"/>
</dbReference>
<feature type="compositionally biased region" description="Polar residues" evidence="1">
    <location>
        <begin position="166"/>
        <end position="183"/>
    </location>
</feature>
<keyword evidence="3" id="KW-1185">Reference proteome</keyword>
<dbReference type="PANTHER" id="PTHR18934:SF145">
    <property type="entry name" value="ATP-DEPENDENT RNA HELICASE DHX57-RELATED"/>
    <property type="match status" value="1"/>
</dbReference>
<feature type="region of interest" description="Disordered" evidence="1">
    <location>
        <begin position="160"/>
        <end position="183"/>
    </location>
</feature>
<dbReference type="Proteomes" id="UP001497522">
    <property type="component" value="Chromosome 10"/>
</dbReference>
<evidence type="ECO:0000256" key="1">
    <source>
        <dbReference type="SAM" id="MobiDB-lite"/>
    </source>
</evidence>
<evidence type="ECO:0000313" key="2">
    <source>
        <dbReference type="EMBL" id="CAK9859460.1"/>
    </source>
</evidence>
<dbReference type="PANTHER" id="PTHR18934">
    <property type="entry name" value="ATP-DEPENDENT RNA HELICASE"/>
    <property type="match status" value="1"/>
</dbReference>
<dbReference type="InterPro" id="IPR027417">
    <property type="entry name" value="P-loop_NTPase"/>
</dbReference>
<name>A0ABP1AA96_9BRYO</name>
<proteinExistence type="predicted"/>
<accession>A0ABP1AA96</accession>
<evidence type="ECO:0000313" key="3">
    <source>
        <dbReference type="Proteomes" id="UP001497522"/>
    </source>
</evidence>
<protein>
    <submittedName>
        <fullName evidence="2">Uncharacterized protein</fullName>
    </submittedName>
</protein>
<organism evidence="2 3">
    <name type="scientific">Sphagnum jensenii</name>
    <dbReference type="NCBI Taxonomy" id="128206"/>
    <lineage>
        <taxon>Eukaryota</taxon>
        <taxon>Viridiplantae</taxon>
        <taxon>Streptophyta</taxon>
        <taxon>Embryophyta</taxon>
        <taxon>Bryophyta</taxon>
        <taxon>Sphagnophytina</taxon>
        <taxon>Sphagnopsida</taxon>
        <taxon>Sphagnales</taxon>
        <taxon>Sphagnaceae</taxon>
        <taxon>Sphagnum</taxon>
    </lineage>
</organism>
<reference evidence="2" key="1">
    <citation type="submission" date="2024-03" db="EMBL/GenBank/DDBJ databases">
        <authorList>
            <consortium name="ELIXIR-Norway"/>
            <consortium name="Elixir Norway"/>
        </authorList>
    </citation>
    <scope>NUCLEOTIDE SEQUENCE</scope>
</reference>
<sequence>MFPMAHTLFALQVPQYVLEDYIEMAKGAECNIICSQSRRLSAIGLADRVSKERSQAASETLDWAAVALHQAAFLYYEYLTVPLVIRPGFGWSNNTLHVIPILATVDAGLFANYFRQGLGYSPPVMTIPGFRFPVRELYLEDALELTGYKEGCNSHYATRKEATPTEDVSQSAGLVSQGISSLM</sequence>